<dbReference type="Pfam" id="PF03071">
    <property type="entry name" value="GNT-I"/>
    <property type="match status" value="1"/>
</dbReference>
<reference evidence="17 18" key="1">
    <citation type="submission" date="2024-02" db="EMBL/GenBank/DDBJ databases">
        <authorList>
            <person name="Chen Y."/>
            <person name="Shah S."/>
            <person name="Dougan E. K."/>
            <person name="Thang M."/>
            <person name="Chan C."/>
        </authorList>
    </citation>
    <scope>NUCLEOTIDE SEQUENCE [LARGE SCALE GENOMIC DNA]</scope>
</reference>
<evidence type="ECO:0000256" key="2">
    <source>
        <dbReference type="ARBA" id="ARBA00004323"/>
    </source>
</evidence>
<comment type="cofactor">
    <cofactor evidence="1">
        <name>Mn(2+)</name>
        <dbReference type="ChEBI" id="CHEBI:29035"/>
    </cofactor>
</comment>
<proteinExistence type="inferred from homology"/>
<evidence type="ECO:0000256" key="5">
    <source>
        <dbReference type="ARBA" id="ARBA00022676"/>
    </source>
</evidence>
<dbReference type="Gene3D" id="3.90.550.10">
    <property type="entry name" value="Spore Coat Polysaccharide Biosynthesis Protein SpsA, Chain A"/>
    <property type="match status" value="1"/>
</dbReference>
<keyword evidence="18" id="KW-1185">Reference proteome</keyword>
<dbReference type="InterPro" id="IPR052261">
    <property type="entry name" value="Glycosyltransferase_13"/>
</dbReference>
<evidence type="ECO:0000256" key="13">
    <source>
        <dbReference type="ARBA" id="ARBA00023211"/>
    </source>
</evidence>
<gene>
    <name evidence="17" type="ORF">SCF082_LOCUS10547</name>
</gene>
<keyword evidence="13" id="KW-0464">Manganese</keyword>
<organism evidence="17 18">
    <name type="scientific">Durusdinium trenchii</name>
    <dbReference type="NCBI Taxonomy" id="1381693"/>
    <lineage>
        <taxon>Eukaryota</taxon>
        <taxon>Sar</taxon>
        <taxon>Alveolata</taxon>
        <taxon>Dinophyceae</taxon>
        <taxon>Suessiales</taxon>
        <taxon>Symbiodiniaceae</taxon>
        <taxon>Durusdinium</taxon>
    </lineage>
</organism>
<evidence type="ECO:0000256" key="8">
    <source>
        <dbReference type="ARBA" id="ARBA00022723"/>
    </source>
</evidence>
<dbReference type="PANTHER" id="PTHR10468:SF0">
    <property type="entry name" value="ALPHA-1,3-MANNOSYL-GLYCOPROTEIN 2-BETA-N-ACETYLGLUCOSAMINYLTRANSFERASE"/>
    <property type="match status" value="1"/>
</dbReference>
<evidence type="ECO:0000256" key="16">
    <source>
        <dbReference type="ARBA" id="ARBA00049421"/>
    </source>
</evidence>
<evidence type="ECO:0000256" key="10">
    <source>
        <dbReference type="ARBA" id="ARBA00022989"/>
    </source>
</evidence>
<evidence type="ECO:0000256" key="9">
    <source>
        <dbReference type="ARBA" id="ARBA00022968"/>
    </source>
</evidence>
<protein>
    <recommendedName>
        <fullName evidence="14">alpha-1,3-mannosyl-glycoprotein 2-beta-N-acetylglucosaminyltransferase</fullName>
        <ecNumber evidence="14">2.4.1.101</ecNumber>
    </recommendedName>
    <alternativeName>
        <fullName evidence="15">N-glycosyl-oligosaccharide-glycoprotein N-acetylglucosaminyltransferase I</fullName>
    </alternativeName>
</protein>
<keyword evidence="12" id="KW-0472">Membrane</keyword>
<evidence type="ECO:0000256" key="15">
    <source>
        <dbReference type="ARBA" id="ARBA00041712"/>
    </source>
</evidence>
<dbReference type="PANTHER" id="PTHR10468">
    <property type="entry name" value="PROTEIN O-LINKED-MANNOSE BETA-1,2-N-ACETYLGLUCOSAMINYLTRANSFERASE 1/ALPHA-1,3-MANNOSYL-GLYCOPROTEIN 2-BETA-N-ACETYLGLUCOSAMINYLTRANSFERASE"/>
    <property type="match status" value="1"/>
</dbReference>
<dbReference type="InterPro" id="IPR004139">
    <property type="entry name" value="Glyco_trans_13"/>
</dbReference>
<evidence type="ECO:0000313" key="18">
    <source>
        <dbReference type="Proteomes" id="UP001642464"/>
    </source>
</evidence>
<keyword evidence="11" id="KW-0333">Golgi apparatus</keyword>
<dbReference type="InterPro" id="IPR029044">
    <property type="entry name" value="Nucleotide-diphossugar_trans"/>
</dbReference>
<keyword evidence="5" id="KW-0328">Glycosyltransferase</keyword>
<evidence type="ECO:0000256" key="4">
    <source>
        <dbReference type="ARBA" id="ARBA00006492"/>
    </source>
</evidence>
<comment type="similarity">
    <text evidence="4">Belongs to the glycosyltransferase 13 family.</text>
</comment>
<evidence type="ECO:0000313" key="17">
    <source>
        <dbReference type="EMBL" id="CAK9010136.1"/>
    </source>
</evidence>
<evidence type="ECO:0000256" key="11">
    <source>
        <dbReference type="ARBA" id="ARBA00023034"/>
    </source>
</evidence>
<comment type="caution">
    <text evidence="17">The sequence shown here is derived from an EMBL/GenBank/DDBJ whole genome shotgun (WGS) entry which is preliminary data.</text>
</comment>
<comment type="pathway">
    <text evidence="3">Protein modification; protein glycosylation.</text>
</comment>
<keyword evidence="9" id="KW-0735">Signal-anchor</keyword>
<feature type="non-terminal residue" evidence="17">
    <location>
        <position position="132"/>
    </location>
</feature>
<keyword evidence="10" id="KW-1133">Transmembrane helix</keyword>
<evidence type="ECO:0000256" key="3">
    <source>
        <dbReference type="ARBA" id="ARBA00004922"/>
    </source>
</evidence>
<name>A0ABP0J700_9DINO</name>
<comment type="catalytic activity">
    <reaction evidence="16">
        <text>N(4)-(alpha-D-Man-(1-&gt;3)-[alpha-D-Man-(1-&gt;3)-[alpha-D-Man-(1-&gt;6)]-alpha-D-Man-(1-&gt;6)]-beta-D-Man-(1-&gt;4)-beta-D-GlcNAc-(1-&gt;4)-beta-D-GlcNAc)-L-asparaginyl-[protein] (N-glucan mannose isomer 5A1,2) + UDP-N-acetyl-alpha-D-glucosamine = N(4)-{beta-D-GlcNAc-(1-&gt;2)-alpha-D-Man-(1-&gt;3)-[alpha-D-Man-(1-&gt;3)-[alpha-D-Man-(1-&gt;6)]-alpha-D-Man-(1-&gt;6)]-beta-D-Man-(1-&gt;4)-beta-D-GlcNAc-(1-&gt;4)-beta-D-GlcNAc}-L-asparaginyl-[protein] + UDP + H(+)</text>
        <dbReference type="Rhea" id="RHEA:11456"/>
        <dbReference type="Rhea" id="RHEA-COMP:14367"/>
        <dbReference type="Rhea" id="RHEA-COMP:14368"/>
        <dbReference type="ChEBI" id="CHEBI:15378"/>
        <dbReference type="ChEBI" id="CHEBI:57705"/>
        <dbReference type="ChEBI" id="CHEBI:58223"/>
        <dbReference type="ChEBI" id="CHEBI:59087"/>
        <dbReference type="ChEBI" id="CHEBI:60625"/>
        <dbReference type="EC" id="2.4.1.101"/>
    </reaction>
</comment>
<keyword evidence="6" id="KW-0808">Transferase</keyword>
<feature type="non-terminal residue" evidence="17">
    <location>
        <position position="1"/>
    </location>
</feature>
<dbReference type="EC" id="2.4.1.101" evidence="14"/>
<evidence type="ECO:0000256" key="14">
    <source>
        <dbReference type="ARBA" id="ARBA00038949"/>
    </source>
</evidence>
<comment type="subcellular location">
    <subcellularLocation>
        <location evidence="2">Golgi apparatus membrane</location>
        <topology evidence="2">Single-pass type II membrane protein</topology>
    </subcellularLocation>
</comment>
<evidence type="ECO:0000256" key="6">
    <source>
        <dbReference type="ARBA" id="ARBA00022679"/>
    </source>
</evidence>
<keyword evidence="7" id="KW-0812">Transmembrane</keyword>
<dbReference type="EMBL" id="CAXAMM010006184">
    <property type="protein sequence ID" value="CAK9010136.1"/>
    <property type="molecule type" value="Genomic_DNA"/>
</dbReference>
<keyword evidence="8" id="KW-0479">Metal-binding</keyword>
<evidence type="ECO:0000256" key="7">
    <source>
        <dbReference type="ARBA" id="ARBA00022692"/>
    </source>
</evidence>
<sequence length="132" mass="15523">VLHDQEHLVDFDMRLTEHYREAISYAVYKHFPKTRSLIIVEEDMEAANDMLWYFTQLEPLLHEDPKLWCIAAWNDNGKAPFAEDLTGLMRSDVFAGSLAWMLPAELYRKDLLLRWPSRDWAQHFRSPVMAAG</sequence>
<dbReference type="Proteomes" id="UP001642464">
    <property type="component" value="Unassembled WGS sequence"/>
</dbReference>
<evidence type="ECO:0000256" key="1">
    <source>
        <dbReference type="ARBA" id="ARBA00001936"/>
    </source>
</evidence>
<evidence type="ECO:0000256" key="12">
    <source>
        <dbReference type="ARBA" id="ARBA00023136"/>
    </source>
</evidence>
<accession>A0ABP0J700</accession>